<dbReference type="Pfam" id="PF00196">
    <property type="entry name" value="GerE"/>
    <property type="match status" value="1"/>
</dbReference>
<dbReference type="CDD" id="cd06170">
    <property type="entry name" value="LuxR_C_like"/>
    <property type="match status" value="1"/>
</dbReference>
<dbReference type="SUPFAM" id="SSF46894">
    <property type="entry name" value="C-terminal effector domain of the bipartite response regulators"/>
    <property type="match status" value="1"/>
</dbReference>
<dbReference type="PROSITE" id="PS50110">
    <property type="entry name" value="RESPONSE_REGULATORY"/>
    <property type="match status" value="1"/>
</dbReference>
<dbReference type="Proteomes" id="UP000004778">
    <property type="component" value="Unassembled WGS sequence"/>
</dbReference>
<dbReference type="InterPro" id="IPR058245">
    <property type="entry name" value="NreC/VraR/RcsB-like_REC"/>
</dbReference>
<protein>
    <submittedName>
        <fullName evidence="8">Response regulator receiver domain protein</fullName>
    </submittedName>
</protein>
<keyword evidence="4" id="KW-0804">Transcription</keyword>
<reference evidence="8 9" key="1">
    <citation type="submission" date="2009-01" db="EMBL/GenBank/DDBJ databases">
        <authorList>
            <person name="Qin X."/>
            <person name="Bachman B."/>
            <person name="Battles P."/>
            <person name="Bell A."/>
            <person name="Bess C."/>
            <person name="Bickham C."/>
            <person name="Chaboub L."/>
            <person name="Chen D."/>
            <person name="Coyle M."/>
            <person name="Deiros D.R."/>
            <person name="Dinh H."/>
            <person name="Forbes L."/>
            <person name="Fowler G."/>
            <person name="Francisco L."/>
            <person name="Fu Q."/>
            <person name="Gubbala S."/>
            <person name="Hale W."/>
            <person name="Han Y."/>
            <person name="Hemphill L."/>
            <person name="Highlander S.K."/>
            <person name="Hirani K."/>
            <person name="Hogues M."/>
            <person name="Jackson L."/>
            <person name="Jakkamsetti A."/>
            <person name="Javaid M."/>
            <person name="Jiang H."/>
            <person name="Korchina V."/>
            <person name="Kovar C."/>
            <person name="Lara F."/>
            <person name="Lee S."/>
            <person name="Mata R."/>
            <person name="Mathew T."/>
            <person name="Moen C."/>
            <person name="Morales K."/>
            <person name="Munidasa M."/>
            <person name="Nazareth L."/>
            <person name="Ngo R."/>
            <person name="Nguyen L."/>
            <person name="Okwuonu G."/>
            <person name="Ongeri F."/>
            <person name="Patil S."/>
            <person name="Petrosino J."/>
            <person name="Pham C."/>
            <person name="Pham P."/>
            <person name="Pu L.-L."/>
            <person name="Puazo M."/>
            <person name="Raj R."/>
            <person name="Reid J."/>
            <person name="Rouhana J."/>
            <person name="Saada N."/>
            <person name="Shang Y."/>
            <person name="Simmons D."/>
            <person name="Thornton R."/>
            <person name="Warren J."/>
            <person name="Weissenberger G."/>
            <person name="Zhang J."/>
            <person name="Zhang L."/>
            <person name="Zhou C."/>
            <person name="Zhu D."/>
            <person name="Muzny D."/>
            <person name="Worley K."/>
            <person name="Gibbs R."/>
        </authorList>
    </citation>
    <scope>NUCLEOTIDE SEQUENCE [LARGE SCALE GENOMIC DNA]</scope>
    <source>
        <strain evidence="8 9">DSM 15434</strain>
    </source>
</reference>
<evidence type="ECO:0000313" key="9">
    <source>
        <dbReference type="Proteomes" id="UP000004778"/>
    </source>
</evidence>
<dbReference type="SMART" id="SM00421">
    <property type="entry name" value="HTH_LUXR"/>
    <property type="match status" value="1"/>
</dbReference>
<dbReference type="SUPFAM" id="SSF52172">
    <property type="entry name" value="CheY-like"/>
    <property type="match status" value="1"/>
</dbReference>
<dbReference type="HOGENOM" id="CLU_000445_90_10_11"/>
<keyword evidence="1 5" id="KW-0597">Phosphoprotein</keyword>
<dbReference type="AlphaFoldDB" id="C0W5Z5"/>
<dbReference type="GO" id="GO:0006355">
    <property type="term" value="P:regulation of DNA-templated transcription"/>
    <property type="evidence" value="ECO:0007669"/>
    <property type="project" value="InterPro"/>
</dbReference>
<evidence type="ECO:0000313" key="8">
    <source>
        <dbReference type="EMBL" id="EEH65847.1"/>
    </source>
</evidence>
<dbReference type="InterPro" id="IPR039420">
    <property type="entry name" value="WalR-like"/>
</dbReference>
<dbReference type="PRINTS" id="PR00038">
    <property type="entry name" value="HTHLUXR"/>
</dbReference>
<keyword evidence="3" id="KW-0238">DNA-binding</keyword>
<dbReference type="InterPro" id="IPR011006">
    <property type="entry name" value="CheY-like_superfamily"/>
</dbReference>
<keyword evidence="9" id="KW-1185">Reference proteome</keyword>
<evidence type="ECO:0000256" key="2">
    <source>
        <dbReference type="ARBA" id="ARBA00023015"/>
    </source>
</evidence>
<organism evidence="8 9">
    <name type="scientific">Actinomyces urogenitalis DSM 15434</name>
    <dbReference type="NCBI Taxonomy" id="525246"/>
    <lineage>
        <taxon>Bacteria</taxon>
        <taxon>Bacillati</taxon>
        <taxon>Actinomycetota</taxon>
        <taxon>Actinomycetes</taxon>
        <taxon>Actinomycetales</taxon>
        <taxon>Actinomycetaceae</taxon>
        <taxon>Actinomyces</taxon>
    </lineage>
</organism>
<dbReference type="InterPro" id="IPR000792">
    <property type="entry name" value="Tscrpt_reg_LuxR_C"/>
</dbReference>
<evidence type="ECO:0000256" key="3">
    <source>
        <dbReference type="ARBA" id="ARBA00023125"/>
    </source>
</evidence>
<feature type="modified residue" description="4-aspartylphosphate" evidence="5">
    <location>
        <position position="62"/>
    </location>
</feature>
<proteinExistence type="predicted"/>
<accession>C0W5Z5</accession>
<keyword evidence="2" id="KW-0805">Transcription regulation</keyword>
<gene>
    <name evidence="8" type="ORF">HMPREF0058_1289</name>
</gene>
<feature type="domain" description="Response regulatory" evidence="7">
    <location>
        <begin position="11"/>
        <end position="127"/>
    </location>
</feature>
<feature type="domain" description="HTH luxR-type" evidence="6">
    <location>
        <begin position="152"/>
        <end position="217"/>
    </location>
</feature>
<evidence type="ECO:0000259" key="6">
    <source>
        <dbReference type="PROSITE" id="PS50043"/>
    </source>
</evidence>
<dbReference type="STRING" id="103621.GCA_001067145_00855"/>
<comment type="caution">
    <text evidence="8">The sequence shown here is derived from an EMBL/GenBank/DDBJ whole genome shotgun (WGS) entry which is preliminary data.</text>
</comment>
<dbReference type="EMBL" id="ACFH01000098">
    <property type="protein sequence ID" value="EEH65847.1"/>
    <property type="molecule type" value="Genomic_DNA"/>
</dbReference>
<dbReference type="Pfam" id="PF00072">
    <property type="entry name" value="Response_reg"/>
    <property type="match status" value="1"/>
</dbReference>
<dbReference type="GO" id="GO:0003677">
    <property type="term" value="F:DNA binding"/>
    <property type="evidence" value="ECO:0007669"/>
    <property type="project" value="UniProtKB-KW"/>
</dbReference>
<dbReference type="SMART" id="SM00448">
    <property type="entry name" value="REC"/>
    <property type="match status" value="1"/>
</dbReference>
<dbReference type="GO" id="GO:0000160">
    <property type="term" value="P:phosphorelay signal transduction system"/>
    <property type="evidence" value="ECO:0007669"/>
    <property type="project" value="InterPro"/>
</dbReference>
<dbReference type="InterPro" id="IPR001789">
    <property type="entry name" value="Sig_transdc_resp-reg_receiver"/>
</dbReference>
<dbReference type="PANTHER" id="PTHR43214:SF24">
    <property type="entry name" value="TRANSCRIPTIONAL REGULATORY PROTEIN NARL-RELATED"/>
    <property type="match status" value="1"/>
</dbReference>
<name>C0W5Z5_9ACTO</name>
<sequence>MTDSAARTTVRLLVVDDHPVVRSGIIGMLSREPDLEVVAEAGDGQEAVVMAQRWRPDVVLMDLRMPVMDGVEATRLITAEADAPKVVVLTTYDTDSDILRAVEAGATGYLVKDSPREDIAGAVRSAVRGYSAMSPAVTTRILAATRRSAAAPSDTAPALSPREREVLAAVARGMSNAQIARELLISEATVKTHLLRVNNKLGVDSRTGAVMEALRQGLIELD</sequence>
<dbReference type="PROSITE" id="PS50043">
    <property type="entry name" value="HTH_LUXR_2"/>
    <property type="match status" value="1"/>
</dbReference>
<evidence type="ECO:0000256" key="4">
    <source>
        <dbReference type="ARBA" id="ARBA00023163"/>
    </source>
</evidence>
<evidence type="ECO:0000259" key="7">
    <source>
        <dbReference type="PROSITE" id="PS50110"/>
    </source>
</evidence>
<dbReference type="InterPro" id="IPR016032">
    <property type="entry name" value="Sig_transdc_resp-reg_C-effctor"/>
</dbReference>
<dbReference type="PANTHER" id="PTHR43214">
    <property type="entry name" value="TWO-COMPONENT RESPONSE REGULATOR"/>
    <property type="match status" value="1"/>
</dbReference>
<dbReference type="PROSITE" id="PS00622">
    <property type="entry name" value="HTH_LUXR_1"/>
    <property type="match status" value="1"/>
</dbReference>
<evidence type="ECO:0000256" key="5">
    <source>
        <dbReference type="PROSITE-ProRule" id="PRU00169"/>
    </source>
</evidence>
<dbReference type="eggNOG" id="COG2197">
    <property type="taxonomic scope" value="Bacteria"/>
</dbReference>
<dbReference type="Gene3D" id="3.40.50.2300">
    <property type="match status" value="1"/>
</dbReference>
<dbReference type="CDD" id="cd17535">
    <property type="entry name" value="REC_NarL-like"/>
    <property type="match status" value="1"/>
</dbReference>
<evidence type="ECO:0000256" key="1">
    <source>
        <dbReference type="ARBA" id="ARBA00022553"/>
    </source>
</evidence>